<dbReference type="InterPro" id="IPR025272">
    <property type="entry name" value="SocA_Panacea"/>
</dbReference>
<geneLocation type="plasmid" evidence="2 3">
    <name>p7</name>
</geneLocation>
<reference evidence="2 3" key="1">
    <citation type="submission" date="2018-09" db="EMBL/GenBank/DDBJ databases">
        <title>Whole genome based analysis of evolution and adaptive divergence in Indian and Brazilian strains of Azospirillum brasilense.</title>
        <authorList>
            <person name="Singh C."/>
            <person name="Tripathi A.K."/>
        </authorList>
    </citation>
    <scope>NUCLEOTIDE SEQUENCE [LARGE SCALE GENOMIC DNA]</scope>
    <source>
        <strain evidence="2 3">MTCC4035</strain>
        <plasmid evidence="2 3">p7</plasmid>
    </source>
</reference>
<evidence type="ECO:0000313" key="3">
    <source>
        <dbReference type="Proteomes" id="UP000298595"/>
    </source>
</evidence>
<dbReference type="KEGG" id="aare:D3093_34920"/>
<protein>
    <submittedName>
        <fullName evidence="2">DUF4065 domain-containing protein</fullName>
    </submittedName>
</protein>
<dbReference type="EMBL" id="CP032328">
    <property type="protein sequence ID" value="QCO00447.1"/>
    <property type="molecule type" value="Genomic_DNA"/>
</dbReference>
<dbReference type="Pfam" id="PF13274">
    <property type="entry name" value="SocA_Panacea"/>
    <property type="match status" value="1"/>
</dbReference>
<gene>
    <name evidence="2" type="ORF">D3093_34920</name>
</gene>
<accession>A0A4D8PRK2</accession>
<keyword evidence="2" id="KW-0614">Plasmid</keyword>
<feature type="domain" description="Antitoxin SocA-like Panacea" evidence="1">
    <location>
        <begin position="66"/>
        <end position="161"/>
    </location>
</feature>
<proteinExistence type="predicted"/>
<dbReference type="Proteomes" id="UP000298595">
    <property type="component" value="Plasmid p7"/>
</dbReference>
<dbReference type="AlphaFoldDB" id="A0A4D8PRK2"/>
<sequence>MPHTQHVFLLLKGSATICVDKTILPFLDSLPLICSNSDMTDMIRAATDRLIQLSLEAGKPLSPLPLQKLLYFVEGWHIAITGAPLFDEEFQAWANGPALPSVYRRMKHFGQDDIPDSIIDTQPEHVLSPRVLDLIEQIYKTYGGMDPGTLVGMTHLPGAPWEQVRSEANVPRLGKCEVHIDAERMQEWFRSVLDDALQPADQEVVDATPDEIRAWAHA</sequence>
<evidence type="ECO:0000259" key="1">
    <source>
        <dbReference type="Pfam" id="PF13274"/>
    </source>
</evidence>
<organism evidence="2 3">
    <name type="scientific">Azospirillum argentinense</name>
    <dbReference type="NCBI Taxonomy" id="2970906"/>
    <lineage>
        <taxon>Bacteria</taxon>
        <taxon>Pseudomonadati</taxon>
        <taxon>Pseudomonadota</taxon>
        <taxon>Alphaproteobacteria</taxon>
        <taxon>Rhodospirillales</taxon>
        <taxon>Azospirillaceae</taxon>
        <taxon>Azospirillum</taxon>
    </lineage>
</organism>
<evidence type="ECO:0000313" key="2">
    <source>
        <dbReference type="EMBL" id="QCO00447.1"/>
    </source>
</evidence>
<name>A0A4D8PRK2_9PROT</name>